<sequence>MADNRSNNPQGGAGRRDDRAPRRDDRGERPERGYGNRPSSESRGYRRDDERPAQGRGYPRDDERPSSESRGYRRDDERPAQGRGYRREDSRGTSDRRDDRGGYQGGDDRGARGRDDRRRDERPRRDEEDFVRPGLAAREDEPETPEGVDEKLLPFSVRAELRGLPKDLGHIVAAHMVAAGELIDEDPALAYRHAEAARRRAARLPVVREATAETAYAAGEFAVALNEYRALRRMTGGAEYLPVMADCERALGRPENALKLAKEAAGQALDAVQRTEMLLVEAGARDDMGNRAEALRLLKNAIGDKTIPKESQARLRYAYADLLESSEQKDAARQWFVSAAKYDTEELLDTQDRINALDGFVIESVEDDDEDEDEDEELPSEGDDA</sequence>
<feature type="compositionally biased region" description="Basic and acidic residues" evidence="1">
    <location>
        <begin position="14"/>
        <end position="34"/>
    </location>
</feature>
<feature type="region of interest" description="Disordered" evidence="1">
    <location>
        <begin position="363"/>
        <end position="385"/>
    </location>
</feature>
<evidence type="ECO:0000313" key="2">
    <source>
        <dbReference type="EMBL" id="SJN34306.1"/>
    </source>
</evidence>
<name>A0A1R4JQL9_9ACTN</name>
<feature type="compositionally biased region" description="Acidic residues" evidence="1">
    <location>
        <begin position="364"/>
        <end position="385"/>
    </location>
</feature>
<dbReference type="RefSeq" id="WP_256763353.1">
    <property type="nucleotide sequence ID" value="NZ_FUKQ01000035.1"/>
</dbReference>
<reference evidence="2 3" key="1">
    <citation type="submission" date="2017-02" db="EMBL/GenBank/DDBJ databases">
        <authorList>
            <person name="Peterson S.W."/>
        </authorList>
    </citation>
    <scope>NUCLEOTIDE SEQUENCE [LARGE SCALE GENOMIC DNA]</scope>
    <source>
        <strain evidence="2 3">LSP_Lj1</strain>
    </source>
</reference>
<gene>
    <name evidence="2" type="ORF">FM114_08885</name>
</gene>
<feature type="compositionally biased region" description="Basic and acidic residues" evidence="1">
    <location>
        <begin position="43"/>
        <end position="131"/>
    </location>
</feature>
<dbReference type="Proteomes" id="UP000188342">
    <property type="component" value="Unassembled WGS sequence"/>
</dbReference>
<dbReference type="SUPFAM" id="SSF81901">
    <property type="entry name" value="HCP-like"/>
    <property type="match status" value="1"/>
</dbReference>
<proteinExistence type="predicted"/>
<feature type="region of interest" description="Disordered" evidence="1">
    <location>
        <begin position="1"/>
        <end position="150"/>
    </location>
</feature>
<evidence type="ECO:0000256" key="1">
    <source>
        <dbReference type="SAM" id="MobiDB-lite"/>
    </source>
</evidence>
<accession>A0A1R4JQL9</accession>
<dbReference type="InterPro" id="IPR011990">
    <property type="entry name" value="TPR-like_helical_dom_sf"/>
</dbReference>
<protein>
    <submittedName>
        <fullName evidence="2">TPR-repeat-containing protein</fullName>
    </submittedName>
</protein>
<dbReference type="STRING" id="1255658.FM114_08885"/>
<dbReference type="EMBL" id="FUKQ01000035">
    <property type="protein sequence ID" value="SJN34306.1"/>
    <property type="molecule type" value="Genomic_DNA"/>
</dbReference>
<dbReference type="Gene3D" id="1.25.40.10">
    <property type="entry name" value="Tetratricopeptide repeat domain"/>
    <property type="match status" value="1"/>
</dbReference>
<keyword evidence="3" id="KW-1185">Reference proteome</keyword>
<dbReference type="AlphaFoldDB" id="A0A1R4JQL9"/>
<evidence type="ECO:0000313" key="3">
    <source>
        <dbReference type="Proteomes" id="UP000188342"/>
    </source>
</evidence>
<organism evidence="2 3">
    <name type="scientific">Luteococcus japonicus LSP_Lj1</name>
    <dbReference type="NCBI Taxonomy" id="1255658"/>
    <lineage>
        <taxon>Bacteria</taxon>
        <taxon>Bacillati</taxon>
        <taxon>Actinomycetota</taxon>
        <taxon>Actinomycetes</taxon>
        <taxon>Propionibacteriales</taxon>
        <taxon>Propionibacteriaceae</taxon>
        <taxon>Luteococcus</taxon>
    </lineage>
</organism>
<feature type="compositionally biased region" description="Polar residues" evidence="1">
    <location>
        <begin position="1"/>
        <end position="10"/>
    </location>
</feature>